<keyword evidence="2" id="KW-0808">Transferase</keyword>
<dbReference type="GO" id="GO:0009360">
    <property type="term" value="C:DNA polymerase III complex"/>
    <property type="evidence" value="ECO:0007669"/>
    <property type="project" value="TreeGrafter"/>
</dbReference>
<dbReference type="OrthoDB" id="9811073at2"/>
<dbReference type="Pfam" id="PF13177">
    <property type="entry name" value="DNA_pol3_delta2"/>
    <property type="match status" value="1"/>
</dbReference>
<protein>
    <recommendedName>
        <fullName evidence="1">DNA-directed DNA polymerase</fullName>
        <ecNumber evidence="1">2.7.7.7</ecNumber>
    </recommendedName>
</protein>
<evidence type="ECO:0000313" key="5">
    <source>
        <dbReference type="Proteomes" id="UP000199496"/>
    </source>
</evidence>
<dbReference type="RefSeq" id="WP_090203635.1">
    <property type="nucleotide sequence ID" value="NZ_FOFO01000004.1"/>
</dbReference>
<dbReference type="NCBIfam" id="TIGR00678">
    <property type="entry name" value="holB"/>
    <property type="match status" value="1"/>
</dbReference>
<dbReference type="SUPFAM" id="SSF52540">
    <property type="entry name" value="P-loop containing nucleoside triphosphate hydrolases"/>
    <property type="match status" value="1"/>
</dbReference>
<dbReference type="PANTHER" id="PTHR11669:SF8">
    <property type="entry name" value="DNA POLYMERASE III SUBUNIT DELTA"/>
    <property type="match status" value="1"/>
</dbReference>
<evidence type="ECO:0000256" key="3">
    <source>
        <dbReference type="ARBA" id="ARBA00049244"/>
    </source>
</evidence>
<keyword evidence="2" id="KW-0548">Nucleotidyltransferase</keyword>
<evidence type="ECO:0000313" key="4">
    <source>
        <dbReference type="EMBL" id="SEP71275.1"/>
    </source>
</evidence>
<keyword evidence="5" id="KW-1185">Reference proteome</keyword>
<dbReference type="EC" id="2.7.7.7" evidence="1"/>
<name>A0A1H9A3S9_9GAMM</name>
<dbReference type="EMBL" id="FOFO01000004">
    <property type="protein sequence ID" value="SEP71275.1"/>
    <property type="molecule type" value="Genomic_DNA"/>
</dbReference>
<dbReference type="Gene3D" id="3.40.50.300">
    <property type="entry name" value="P-loop containing nucleotide triphosphate hydrolases"/>
    <property type="match status" value="1"/>
</dbReference>
<dbReference type="InterPro" id="IPR027417">
    <property type="entry name" value="P-loop_NTPase"/>
</dbReference>
<accession>A0A1H9A3S9</accession>
<dbReference type="InterPro" id="IPR004622">
    <property type="entry name" value="DNA_pol_HolB"/>
</dbReference>
<dbReference type="PANTHER" id="PTHR11669">
    <property type="entry name" value="REPLICATION FACTOR C / DNA POLYMERASE III GAMMA-TAU SUBUNIT"/>
    <property type="match status" value="1"/>
</dbReference>
<dbReference type="GO" id="GO:0003887">
    <property type="term" value="F:DNA-directed DNA polymerase activity"/>
    <property type="evidence" value="ECO:0007669"/>
    <property type="project" value="UniProtKB-KW"/>
</dbReference>
<reference evidence="4 5" key="1">
    <citation type="submission" date="2016-10" db="EMBL/GenBank/DDBJ databases">
        <authorList>
            <person name="de Groot N.N."/>
        </authorList>
    </citation>
    <scope>NUCLEOTIDE SEQUENCE [LARGE SCALE GENOMIC DNA]</scope>
    <source>
        <strain evidence="4 5">B7-7</strain>
    </source>
</reference>
<keyword evidence="2" id="KW-0239">DNA-directed DNA polymerase</keyword>
<gene>
    <name evidence="4" type="ORF">SAMN05421693_10432</name>
</gene>
<dbReference type="STRING" id="867345.SAMN05421693_10432"/>
<dbReference type="AlphaFoldDB" id="A0A1H9A3S9"/>
<comment type="catalytic activity">
    <reaction evidence="3">
        <text>DNA(n) + a 2'-deoxyribonucleoside 5'-triphosphate = DNA(n+1) + diphosphate</text>
        <dbReference type="Rhea" id="RHEA:22508"/>
        <dbReference type="Rhea" id="RHEA-COMP:17339"/>
        <dbReference type="Rhea" id="RHEA-COMP:17340"/>
        <dbReference type="ChEBI" id="CHEBI:33019"/>
        <dbReference type="ChEBI" id="CHEBI:61560"/>
        <dbReference type="ChEBI" id="CHEBI:173112"/>
        <dbReference type="EC" id="2.7.7.7"/>
    </reaction>
</comment>
<evidence type="ECO:0000256" key="1">
    <source>
        <dbReference type="ARBA" id="ARBA00012417"/>
    </source>
</evidence>
<proteinExistence type="predicted"/>
<organism evidence="4 5">
    <name type="scientific">Ectothiorhodospira magna</name>
    <dbReference type="NCBI Taxonomy" id="867345"/>
    <lineage>
        <taxon>Bacteria</taxon>
        <taxon>Pseudomonadati</taxon>
        <taxon>Pseudomonadota</taxon>
        <taxon>Gammaproteobacteria</taxon>
        <taxon>Chromatiales</taxon>
        <taxon>Ectothiorhodospiraceae</taxon>
        <taxon>Ectothiorhodospira</taxon>
    </lineage>
</organism>
<dbReference type="InterPro" id="IPR050238">
    <property type="entry name" value="DNA_Rep/Repair_Clamp_Loader"/>
</dbReference>
<dbReference type="NCBIfam" id="NF004310">
    <property type="entry name" value="PRK05707.1"/>
    <property type="match status" value="1"/>
</dbReference>
<dbReference type="GO" id="GO:0006261">
    <property type="term" value="P:DNA-templated DNA replication"/>
    <property type="evidence" value="ECO:0007669"/>
    <property type="project" value="TreeGrafter"/>
</dbReference>
<evidence type="ECO:0000256" key="2">
    <source>
        <dbReference type="ARBA" id="ARBA00022932"/>
    </source>
</evidence>
<sequence>MSPVSAPLLPWLEDAWQGLQRRRQAGRLAHGWLFTGPTGTGKLTLARYFLQAVQCEAPDNQGVACGHCHGCRMWQAGTHPDLMELTIPEDKSRILVEQIRDLKDFMSLSRSHGSHRMIILWPADAMTDNAANSLLKTLEEPPGEALLILVSAHPSRLPATIYSRCQQLKLTLPGRVQARGWLATRLPTVTEADLDVLLALAHGSPLRALQLEDQGELSRWRVQLADILALIQGKKGVVELSEQWHKAPVDQLIDRLHILISDGVRWHMVGADTARLSGLSDLATLQHLAACLDLDTCLYLQSCLLQWRRLAESPINPQVLLEDILVTLRDPARH</sequence>
<dbReference type="Proteomes" id="UP000199496">
    <property type="component" value="Unassembled WGS sequence"/>
</dbReference>
<dbReference type="GO" id="GO:0008408">
    <property type="term" value="F:3'-5' exonuclease activity"/>
    <property type="evidence" value="ECO:0007669"/>
    <property type="project" value="InterPro"/>
</dbReference>